<protein>
    <recommendedName>
        <fullName evidence="12">chitin deacetylase</fullName>
        <ecNumber evidence="12">3.5.1.41</ecNumber>
    </recommendedName>
</protein>
<comment type="catalytic activity">
    <reaction evidence="13">
        <text>[(1-&gt;4)-N-acetyl-beta-D-glucosaminyl](n) + n H2O = chitosan + n acetate</text>
        <dbReference type="Rhea" id="RHEA:10464"/>
        <dbReference type="Rhea" id="RHEA-COMP:9593"/>
        <dbReference type="Rhea" id="RHEA-COMP:9597"/>
        <dbReference type="ChEBI" id="CHEBI:15377"/>
        <dbReference type="ChEBI" id="CHEBI:17029"/>
        <dbReference type="ChEBI" id="CHEBI:30089"/>
        <dbReference type="ChEBI" id="CHEBI:57704"/>
        <dbReference type="EC" id="3.5.1.41"/>
    </reaction>
    <physiologicalReaction direction="left-to-right" evidence="13">
        <dbReference type="Rhea" id="RHEA:10465"/>
    </physiologicalReaction>
</comment>
<dbReference type="InterPro" id="IPR002509">
    <property type="entry name" value="NODB_dom"/>
</dbReference>
<evidence type="ECO:0000256" key="2">
    <source>
        <dbReference type="ARBA" id="ARBA00004609"/>
    </source>
</evidence>
<feature type="signal peptide" evidence="15">
    <location>
        <begin position="1"/>
        <end position="20"/>
    </location>
</feature>
<evidence type="ECO:0000256" key="10">
    <source>
        <dbReference type="ARBA" id="ARBA00023316"/>
    </source>
</evidence>
<comment type="cofactor">
    <cofactor evidence="1">
        <name>Co(2+)</name>
        <dbReference type="ChEBI" id="CHEBI:48828"/>
    </cofactor>
</comment>
<dbReference type="PANTHER" id="PTHR10587">
    <property type="entry name" value="GLYCOSYL TRANSFERASE-RELATED"/>
    <property type="match status" value="1"/>
</dbReference>
<evidence type="ECO:0000256" key="8">
    <source>
        <dbReference type="ARBA" id="ARBA00023285"/>
    </source>
</evidence>
<dbReference type="PANTHER" id="PTHR10587:SF135">
    <property type="entry name" value="CHITIN DEACETYLASE 3"/>
    <property type="match status" value="1"/>
</dbReference>
<feature type="chain" id="PRO_5045633362" description="chitin deacetylase" evidence="15">
    <location>
        <begin position="21"/>
        <end position="435"/>
    </location>
</feature>
<dbReference type="Pfam" id="PF01522">
    <property type="entry name" value="Polysacc_deac_1"/>
    <property type="match status" value="1"/>
</dbReference>
<keyword evidence="4" id="KW-0336">GPI-anchor</keyword>
<dbReference type="InterPro" id="IPR050248">
    <property type="entry name" value="Polysacc_deacetylase_ArnD"/>
</dbReference>
<evidence type="ECO:0000313" key="17">
    <source>
        <dbReference type="EMBL" id="KAK7470645.1"/>
    </source>
</evidence>
<evidence type="ECO:0000256" key="6">
    <source>
        <dbReference type="ARBA" id="ARBA00023136"/>
    </source>
</evidence>
<dbReference type="EC" id="3.5.1.41" evidence="12"/>
<keyword evidence="8" id="KW-0170">Cobalt</keyword>
<feature type="compositionally biased region" description="Polar residues" evidence="14">
    <location>
        <begin position="366"/>
        <end position="375"/>
    </location>
</feature>
<evidence type="ECO:0000256" key="4">
    <source>
        <dbReference type="ARBA" id="ARBA00022622"/>
    </source>
</evidence>
<gene>
    <name evidence="17" type="ORF">VKT23_002069</name>
</gene>
<evidence type="ECO:0000256" key="1">
    <source>
        <dbReference type="ARBA" id="ARBA00001941"/>
    </source>
</evidence>
<evidence type="ECO:0000256" key="11">
    <source>
        <dbReference type="ARBA" id="ARBA00023326"/>
    </source>
</evidence>
<dbReference type="InterPro" id="IPR011330">
    <property type="entry name" value="Glyco_hydro/deAcase_b/a-brl"/>
</dbReference>
<comment type="caution">
    <text evidence="17">The sequence shown here is derived from an EMBL/GenBank/DDBJ whole genome shotgun (WGS) entry which is preliminary data.</text>
</comment>
<comment type="subcellular location">
    <subcellularLocation>
        <location evidence="2">Cell membrane</location>
        <topology evidence="2">Lipid-anchor</topology>
        <topology evidence="2">GPI-anchor</topology>
    </subcellularLocation>
</comment>
<feature type="region of interest" description="Disordered" evidence="14">
    <location>
        <begin position="45"/>
        <end position="77"/>
    </location>
</feature>
<evidence type="ECO:0000256" key="5">
    <source>
        <dbReference type="ARBA" id="ARBA00023024"/>
    </source>
</evidence>
<evidence type="ECO:0000313" key="18">
    <source>
        <dbReference type="Proteomes" id="UP001498398"/>
    </source>
</evidence>
<keyword evidence="4" id="KW-0325">Glycoprotein</keyword>
<keyword evidence="6" id="KW-0472">Membrane</keyword>
<feature type="domain" description="NodB homology" evidence="16">
    <location>
        <begin position="141"/>
        <end position="326"/>
    </location>
</feature>
<dbReference type="Gene3D" id="3.20.20.370">
    <property type="entry name" value="Glycoside hydrolase/deacetylase"/>
    <property type="match status" value="1"/>
</dbReference>
<keyword evidence="5" id="KW-0146">Chitin degradation</keyword>
<evidence type="ECO:0000256" key="9">
    <source>
        <dbReference type="ARBA" id="ARBA00023288"/>
    </source>
</evidence>
<evidence type="ECO:0000256" key="12">
    <source>
        <dbReference type="ARBA" id="ARBA00024056"/>
    </source>
</evidence>
<keyword evidence="18" id="KW-1185">Reference proteome</keyword>
<evidence type="ECO:0000256" key="13">
    <source>
        <dbReference type="ARBA" id="ARBA00048494"/>
    </source>
</evidence>
<organism evidence="17 18">
    <name type="scientific">Marasmiellus scandens</name>
    <dbReference type="NCBI Taxonomy" id="2682957"/>
    <lineage>
        <taxon>Eukaryota</taxon>
        <taxon>Fungi</taxon>
        <taxon>Dikarya</taxon>
        <taxon>Basidiomycota</taxon>
        <taxon>Agaricomycotina</taxon>
        <taxon>Agaricomycetes</taxon>
        <taxon>Agaricomycetidae</taxon>
        <taxon>Agaricales</taxon>
        <taxon>Marasmiineae</taxon>
        <taxon>Omphalotaceae</taxon>
        <taxon>Marasmiellus</taxon>
    </lineage>
</organism>
<evidence type="ECO:0000256" key="14">
    <source>
        <dbReference type="SAM" id="MobiDB-lite"/>
    </source>
</evidence>
<dbReference type="Proteomes" id="UP001498398">
    <property type="component" value="Unassembled WGS sequence"/>
</dbReference>
<keyword evidence="10" id="KW-0961">Cell wall biogenesis/degradation</keyword>
<name>A0ABR1K4H3_9AGAR</name>
<feature type="compositionally biased region" description="Low complexity" evidence="14">
    <location>
        <begin position="376"/>
        <end position="401"/>
    </location>
</feature>
<evidence type="ECO:0000256" key="15">
    <source>
        <dbReference type="SAM" id="SignalP"/>
    </source>
</evidence>
<accession>A0ABR1K4H3</accession>
<feature type="region of interest" description="Disordered" evidence="14">
    <location>
        <begin position="365"/>
        <end position="401"/>
    </location>
</feature>
<dbReference type="SUPFAM" id="SSF88713">
    <property type="entry name" value="Glycoside hydrolase/deacetylase"/>
    <property type="match status" value="1"/>
</dbReference>
<keyword evidence="7" id="KW-0119">Carbohydrate metabolism</keyword>
<sequence>MLFSTLLLPFFLSLLSSVNAHQHRLNKRLPSASWHHARDHPVHALFKRDPDDDQDSPDVGSPEWTSKYPNGPPDVSKMPAEWLDALNAAVSAGKVPGIPISSSPGNTNPTYPAGHDPNGPEICSSTYKCRGEGEIWDAPEGYFGLGFDDGPLPPSGRLYDFLREHDETPTDFMIGLYILQNSQMFLQALDDGHDIAVHTWTHPYMTTQTNEQVVAQLGWTMQIIYDSSGRIPKYWRPPYGDSDNRVRAIAREVFGLECIIWNQDTEDWSLTTGGTTPQVINASMTQWLTGPKSPGLIILEHELSDQSVQAFIDAYPVIVQNGWKIESVASIANNTDPSAYRNAPSTGDGPVAPGNILAIPPGSATLAPSSASTMQSSNTATSGSPSTTSSTSTSASSSQTTQPNSALAAWTDIFAATTAWTFGGFVLSHLVLSYV</sequence>
<dbReference type="PROSITE" id="PS51677">
    <property type="entry name" value="NODB"/>
    <property type="match status" value="1"/>
</dbReference>
<evidence type="ECO:0000256" key="3">
    <source>
        <dbReference type="ARBA" id="ARBA00022475"/>
    </source>
</evidence>
<evidence type="ECO:0000256" key="7">
    <source>
        <dbReference type="ARBA" id="ARBA00023277"/>
    </source>
</evidence>
<keyword evidence="3" id="KW-1003">Cell membrane</keyword>
<keyword evidence="9" id="KW-0449">Lipoprotein</keyword>
<evidence type="ECO:0000259" key="16">
    <source>
        <dbReference type="PROSITE" id="PS51677"/>
    </source>
</evidence>
<keyword evidence="11" id="KW-0624">Polysaccharide degradation</keyword>
<reference evidence="17 18" key="1">
    <citation type="submission" date="2024-01" db="EMBL/GenBank/DDBJ databases">
        <title>A draft genome for the cacao thread blight pathogen Marasmiellus scandens.</title>
        <authorList>
            <person name="Baruah I.K."/>
            <person name="Leung J."/>
            <person name="Bukari Y."/>
            <person name="Amoako-Attah I."/>
            <person name="Meinhardt L.W."/>
            <person name="Bailey B.A."/>
            <person name="Cohen S.P."/>
        </authorList>
    </citation>
    <scope>NUCLEOTIDE SEQUENCE [LARGE SCALE GENOMIC DNA]</scope>
    <source>
        <strain evidence="17 18">GH-19</strain>
    </source>
</reference>
<keyword evidence="15" id="KW-0732">Signal</keyword>
<proteinExistence type="predicted"/>
<dbReference type="EMBL" id="JBANRG010000002">
    <property type="protein sequence ID" value="KAK7470645.1"/>
    <property type="molecule type" value="Genomic_DNA"/>
</dbReference>